<evidence type="ECO:0000259" key="9">
    <source>
        <dbReference type="Pfam" id="PF00082"/>
    </source>
</evidence>
<dbReference type="Gene3D" id="3.40.50.200">
    <property type="entry name" value="Peptidase S8/S53 domain"/>
    <property type="match status" value="1"/>
</dbReference>
<dbReference type="InterPro" id="IPR015500">
    <property type="entry name" value="Peptidase_S8_subtilisin-rel"/>
</dbReference>
<keyword evidence="2" id="KW-0134">Cell wall</keyword>
<dbReference type="PROSITE" id="PS00138">
    <property type="entry name" value="SUBTILASE_SER"/>
    <property type="match status" value="1"/>
</dbReference>
<dbReference type="PANTHER" id="PTHR43806:SF11">
    <property type="entry name" value="CEREVISIN-RELATED"/>
    <property type="match status" value="1"/>
</dbReference>
<dbReference type="InterPro" id="IPR050131">
    <property type="entry name" value="Peptidase_S8_subtilisin-like"/>
</dbReference>
<dbReference type="GO" id="GO:0004252">
    <property type="term" value="F:serine-type endopeptidase activity"/>
    <property type="evidence" value="ECO:0007669"/>
    <property type="project" value="UniProtKB-UniRule"/>
</dbReference>
<dbReference type="Proteomes" id="UP000256970">
    <property type="component" value="Unassembled WGS sequence"/>
</dbReference>
<feature type="compositionally biased region" description="Low complexity" evidence="8">
    <location>
        <begin position="159"/>
        <end position="183"/>
    </location>
</feature>
<feature type="active site" description="Charge relay system" evidence="6 7">
    <location>
        <position position="246"/>
    </location>
</feature>
<dbReference type="InterPro" id="IPR000209">
    <property type="entry name" value="Peptidase_S8/S53_dom"/>
</dbReference>
<keyword evidence="3 7" id="KW-0645">Protease</keyword>
<dbReference type="Gene3D" id="3.50.30.30">
    <property type="match status" value="1"/>
</dbReference>
<dbReference type="Pfam" id="PF02225">
    <property type="entry name" value="PA"/>
    <property type="match status" value="1"/>
</dbReference>
<sequence>MLNSLQHSTIRTNQSCTTYSLVLGQSIGMSSLKSICRLCAAFVLLVGATALAKQQLQQQQQQQQQDETFTIHYDAGSRDQVLADAVRNGWSVLREYPKFNRLIVSTLDGADPTAAAAAAAPGEATVGVASLSSMSHVAGVERNGFIKAPRPVPDYEATSGSPAAASSAASGSAAAAGQQQPGRVRARGAKAEPALCSAGDPNNPDAGMGLESEGVPYGISMVQADKPEMRAIAKEHRDKVLYCVIDTGLDIQNQEFDKERTSGCIGPGVAGGNLTTRETFKYCYNWNEDQHGHGTHTSGTIAALRNGRGVVGVSPEGAHMYHYNFFGPNEQEPVDLTVATWLECIDELDRRKAATNTPDMRLVISMSFGVDYPNTFAQTAIKTLAAERTDVIWFASAGNSGDGTMGCPACYPEVISVAAVDWAGRVAGFSTRNAAVDLAAPGVKTVSTVPLANTAGSDYYFSGTRDIISTHPPLTLPTSTPDSSSSSSASAFFSAPPVGRIKGAPSGSVTADLVNCGLASGGCPGAAGKICLIQRGQTTFCQKIASCVAAGGVAAVLYNAADKPACERFTGVDVTTCEQDRPAGGWPLAVTVSRAQGEALRAAAADAAAKGGSLSVTLAVPDSAPQKEIGLAAFSGTSMACPTAAGVAGLVWSAHTSCSSSEIRAALEKTAKRPDNSTSAWTKEYGAGIVQALAAHQYLTQHPCSGAQVATLESAAVRTPAFGVDLSHTFWDSHWSWAKAQNMSFVSVNITVTDPETGEPLADQDVRIAVRPASGSSSGPEGSSPEVKVTCEKHSLETDDDGVASAACTLQGAQPGHKVTLIVKVPAGDSGFREVVLPYELVV</sequence>
<evidence type="ECO:0000256" key="4">
    <source>
        <dbReference type="ARBA" id="ARBA00022801"/>
    </source>
</evidence>
<organism evidence="11 12">
    <name type="scientific">Tetradesmus obliquus</name>
    <name type="common">Green alga</name>
    <name type="synonym">Acutodesmus obliquus</name>
    <dbReference type="NCBI Taxonomy" id="3088"/>
    <lineage>
        <taxon>Eukaryota</taxon>
        <taxon>Viridiplantae</taxon>
        <taxon>Chlorophyta</taxon>
        <taxon>core chlorophytes</taxon>
        <taxon>Chlorophyceae</taxon>
        <taxon>CS clade</taxon>
        <taxon>Sphaeropleales</taxon>
        <taxon>Scenedesmaceae</taxon>
        <taxon>Tetradesmus</taxon>
    </lineage>
</organism>
<dbReference type="PANTHER" id="PTHR43806">
    <property type="entry name" value="PEPTIDASE S8"/>
    <property type="match status" value="1"/>
</dbReference>
<evidence type="ECO:0000313" key="12">
    <source>
        <dbReference type="Proteomes" id="UP000256970"/>
    </source>
</evidence>
<evidence type="ECO:0000259" key="10">
    <source>
        <dbReference type="Pfam" id="PF02225"/>
    </source>
</evidence>
<feature type="region of interest" description="Disordered" evidence="8">
    <location>
        <begin position="151"/>
        <end position="205"/>
    </location>
</feature>
<proteinExistence type="inferred from homology"/>
<name>A0A383V595_TETOB</name>
<feature type="domain" description="Peptidase S8/S53" evidence="9">
    <location>
        <begin position="601"/>
        <end position="688"/>
    </location>
</feature>
<evidence type="ECO:0000256" key="5">
    <source>
        <dbReference type="ARBA" id="ARBA00022825"/>
    </source>
</evidence>
<reference evidence="11 12" key="1">
    <citation type="submission" date="2016-10" db="EMBL/GenBank/DDBJ databases">
        <authorList>
            <person name="Cai Z."/>
        </authorList>
    </citation>
    <scope>NUCLEOTIDE SEQUENCE [LARGE SCALE GENOMIC DNA]</scope>
</reference>
<feature type="active site" description="Charge relay system" evidence="6 7">
    <location>
        <position position="293"/>
    </location>
</feature>
<evidence type="ECO:0000313" key="11">
    <source>
        <dbReference type="EMBL" id="SZX60768.1"/>
    </source>
</evidence>
<feature type="domain" description="Peptidase S8/S53" evidence="9">
    <location>
        <begin position="239"/>
        <end position="458"/>
    </location>
</feature>
<evidence type="ECO:0000256" key="6">
    <source>
        <dbReference type="PIRSR" id="PIRSR615500-1"/>
    </source>
</evidence>
<dbReference type="GO" id="GO:0005615">
    <property type="term" value="C:extracellular space"/>
    <property type="evidence" value="ECO:0007669"/>
    <property type="project" value="TreeGrafter"/>
</dbReference>
<keyword evidence="5 7" id="KW-0720">Serine protease</keyword>
<protein>
    <recommendedName>
        <fullName evidence="13">Peptidase S8/S53 domain-containing protein</fullName>
    </recommendedName>
</protein>
<dbReference type="GO" id="GO:0006508">
    <property type="term" value="P:proteolysis"/>
    <property type="evidence" value="ECO:0007669"/>
    <property type="project" value="UniProtKB-KW"/>
</dbReference>
<keyword evidence="2" id="KW-0964">Secreted</keyword>
<evidence type="ECO:0000256" key="8">
    <source>
        <dbReference type="SAM" id="MobiDB-lite"/>
    </source>
</evidence>
<evidence type="ECO:0000256" key="3">
    <source>
        <dbReference type="ARBA" id="ARBA00022670"/>
    </source>
</evidence>
<evidence type="ECO:0008006" key="13">
    <source>
        <dbReference type="Google" id="ProtNLM"/>
    </source>
</evidence>
<evidence type="ECO:0000256" key="7">
    <source>
        <dbReference type="PROSITE-ProRule" id="PRU01240"/>
    </source>
</evidence>
<dbReference type="PROSITE" id="PS51892">
    <property type="entry name" value="SUBTILASE"/>
    <property type="match status" value="1"/>
</dbReference>
<dbReference type="SUPFAM" id="SSF52743">
    <property type="entry name" value="Subtilisin-like"/>
    <property type="match status" value="1"/>
</dbReference>
<dbReference type="EMBL" id="FNXT01000099">
    <property type="protein sequence ID" value="SZX60768.1"/>
    <property type="molecule type" value="Genomic_DNA"/>
</dbReference>
<dbReference type="AlphaFoldDB" id="A0A383V595"/>
<dbReference type="InterPro" id="IPR003137">
    <property type="entry name" value="PA_domain"/>
</dbReference>
<evidence type="ECO:0000256" key="2">
    <source>
        <dbReference type="ARBA" id="ARBA00022512"/>
    </source>
</evidence>
<feature type="active site" description="Charge relay system" evidence="6 7">
    <location>
        <position position="638"/>
    </location>
</feature>
<keyword evidence="4 7" id="KW-0378">Hydrolase</keyword>
<dbReference type="Pfam" id="PF00082">
    <property type="entry name" value="Peptidase_S8"/>
    <property type="match status" value="2"/>
</dbReference>
<gene>
    <name evidence="11" type="ORF">BQ4739_LOCUS1292</name>
</gene>
<dbReference type="InterPro" id="IPR036852">
    <property type="entry name" value="Peptidase_S8/S53_dom_sf"/>
</dbReference>
<keyword evidence="12" id="KW-1185">Reference proteome</keyword>
<evidence type="ECO:0000256" key="1">
    <source>
        <dbReference type="ARBA" id="ARBA00011073"/>
    </source>
</evidence>
<dbReference type="PRINTS" id="PR00723">
    <property type="entry name" value="SUBTILISIN"/>
</dbReference>
<feature type="domain" description="PA" evidence="10">
    <location>
        <begin position="509"/>
        <end position="600"/>
    </location>
</feature>
<comment type="similarity">
    <text evidence="1 7">Belongs to the peptidase S8 family.</text>
</comment>
<accession>A0A383V595</accession>
<dbReference type="InterPro" id="IPR023828">
    <property type="entry name" value="Peptidase_S8_Ser-AS"/>
</dbReference>